<sequence length="440" mass="49032">MGRKLEELIGNLSVWQTGDYGDVDTSSPRDLAIVELRTMGPQAVQALIERLDGLLAATAAHRKRVKAVQAAWTAWYEESDRLGDEHGLGADLERYRTIPSDSLPQRSAEDTNYRDPYELKQGIIEALHQLGDQRAAPVLTAALSDRTCIPAAAQALCHIHADHAVPALLNAVTLVDHNTNKGIVFDPLLASLRHYGVSMAQARERFEAETSPQGRVRLMHLMTQLPDDGADRPSESEIRDSLVFLALDDKDNTSRWEAVGILNRIDNNTAERDIFSEWEAPPPADVIRSAIALAAHGKPPGHERELASRLRRIRHTAPAAQAVEATLTQDSPEPDTQELRLALRLALGVHTSELDDPLRFARALHRLSSHSQVGGSALLALRRTCWDLLFPQMVQDDEARRREARTIFDAIATPHEHTRFAGYTSSQSFWTKLRQRFRRG</sequence>
<dbReference type="EMBL" id="CP066831">
    <property type="protein sequence ID" value="QQM38569.1"/>
    <property type="molecule type" value="Genomic_DNA"/>
</dbReference>
<protein>
    <recommendedName>
        <fullName evidence="3">HEAT repeat domain-containing protein</fullName>
    </recommendedName>
</protein>
<evidence type="ECO:0000313" key="2">
    <source>
        <dbReference type="Proteomes" id="UP000595636"/>
    </source>
</evidence>
<dbReference type="InterPro" id="IPR011989">
    <property type="entry name" value="ARM-like"/>
</dbReference>
<dbReference type="AlphaFoldDB" id="A0A7T7KUT7"/>
<dbReference type="Proteomes" id="UP000595636">
    <property type="component" value="Chromosome"/>
</dbReference>
<reference evidence="1 2" key="1">
    <citation type="submission" date="2020-12" db="EMBL/GenBank/DDBJ databases">
        <title>A novel species.</title>
        <authorList>
            <person name="Li K."/>
        </authorList>
    </citation>
    <scope>NUCLEOTIDE SEQUENCE [LARGE SCALE GENOMIC DNA]</scope>
    <source>
        <strain evidence="1 2">ZYC-3</strain>
    </source>
</reference>
<evidence type="ECO:0008006" key="3">
    <source>
        <dbReference type="Google" id="ProtNLM"/>
    </source>
</evidence>
<dbReference type="InterPro" id="IPR004155">
    <property type="entry name" value="PBS_lyase_HEAT"/>
</dbReference>
<evidence type="ECO:0000313" key="1">
    <source>
        <dbReference type="EMBL" id="QQM38569.1"/>
    </source>
</evidence>
<keyword evidence="2" id="KW-1185">Reference proteome</keyword>
<proteinExistence type="predicted"/>
<dbReference type="KEGG" id="slf:JEQ17_03190"/>
<dbReference type="Pfam" id="PF03130">
    <property type="entry name" value="HEAT_PBS"/>
    <property type="match status" value="1"/>
</dbReference>
<name>A0A7T7KUT7_9ACTN</name>
<dbReference type="Gene3D" id="1.25.10.10">
    <property type="entry name" value="Leucine-rich Repeat Variant"/>
    <property type="match status" value="1"/>
</dbReference>
<organism evidence="1 2">
    <name type="scientific">Streptomyces liliifuscus</name>
    <dbReference type="NCBI Taxonomy" id="2797636"/>
    <lineage>
        <taxon>Bacteria</taxon>
        <taxon>Bacillati</taxon>
        <taxon>Actinomycetota</taxon>
        <taxon>Actinomycetes</taxon>
        <taxon>Kitasatosporales</taxon>
        <taxon>Streptomycetaceae</taxon>
        <taxon>Streptomyces</taxon>
    </lineage>
</organism>
<dbReference type="RefSeq" id="WP_200393736.1">
    <property type="nucleotide sequence ID" value="NZ_CP066831.1"/>
</dbReference>
<gene>
    <name evidence="1" type="ORF">JEQ17_03190</name>
</gene>
<accession>A0A7T7KUT7</accession>